<evidence type="ECO:0000256" key="1">
    <source>
        <dbReference type="SAM" id="Phobius"/>
    </source>
</evidence>
<feature type="transmembrane region" description="Helical" evidence="1">
    <location>
        <begin position="33"/>
        <end position="52"/>
    </location>
</feature>
<keyword evidence="1" id="KW-0812">Transmembrane</keyword>
<evidence type="ECO:0000313" key="2">
    <source>
        <dbReference type="EMBL" id="VVC93963.1"/>
    </source>
</evidence>
<organism evidence="2 3">
    <name type="scientific">Leptidea sinapis</name>
    <dbReference type="NCBI Taxonomy" id="189913"/>
    <lineage>
        <taxon>Eukaryota</taxon>
        <taxon>Metazoa</taxon>
        <taxon>Ecdysozoa</taxon>
        <taxon>Arthropoda</taxon>
        <taxon>Hexapoda</taxon>
        <taxon>Insecta</taxon>
        <taxon>Pterygota</taxon>
        <taxon>Neoptera</taxon>
        <taxon>Endopterygota</taxon>
        <taxon>Lepidoptera</taxon>
        <taxon>Glossata</taxon>
        <taxon>Ditrysia</taxon>
        <taxon>Papilionoidea</taxon>
        <taxon>Pieridae</taxon>
        <taxon>Dismorphiinae</taxon>
        <taxon>Leptidea</taxon>
    </lineage>
</organism>
<feature type="transmembrane region" description="Helical" evidence="1">
    <location>
        <begin position="64"/>
        <end position="85"/>
    </location>
</feature>
<dbReference type="Proteomes" id="UP000324832">
    <property type="component" value="Unassembled WGS sequence"/>
</dbReference>
<keyword evidence="1" id="KW-0472">Membrane</keyword>
<dbReference type="AlphaFoldDB" id="A0A5E4Q9I3"/>
<accession>A0A5E4Q9I3</accession>
<reference evidence="2 3" key="1">
    <citation type="submission" date="2017-07" db="EMBL/GenBank/DDBJ databases">
        <authorList>
            <person name="Talla V."/>
            <person name="Backstrom N."/>
        </authorList>
    </citation>
    <scope>NUCLEOTIDE SEQUENCE [LARGE SCALE GENOMIC DNA]</scope>
</reference>
<protein>
    <submittedName>
        <fullName evidence="2">Uncharacterized protein</fullName>
    </submittedName>
</protein>
<sequence length="209" mass="24640">MGNALIDYFNVQSSQLIEYSRCGDSNWSTVPTVLWAVGSAAFAHRIVSSLFKRYMFRRIPLWEIILQHLIFIWIIIYSLHFWAILVKITKLLVQFLYSEREGRVVHEETEGSKLVQQCIIWFCGACPLAFYVHTRPRRAPQPMMIWITTNPWHRREMGPYGYYLNRPLPSIESSTISLREQAKALRKAYSDSRMLVNEQPKKRRMPKSI</sequence>
<keyword evidence="3" id="KW-1185">Reference proteome</keyword>
<keyword evidence="1" id="KW-1133">Transmembrane helix</keyword>
<proteinExistence type="predicted"/>
<evidence type="ECO:0000313" key="3">
    <source>
        <dbReference type="Proteomes" id="UP000324832"/>
    </source>
</evidence>
<name>A0A5E4Q9I3_9NEOP</name>
<dbReference type="EMBL" id="FZQP02001837">
    <property type="protein sequence ID" value="VVC93963.1"/>
    <property type="molecule type" value="Genomic_DNA"/>
</dbReference>
<gene>
    <name evidence="2" type="ORF">LSINAPIS_LOCUS6040</name>
</gene>